<organism evidence="4 5">
    <name type="scientific">Lichenicola cladoniae</name>
    <dbReference type="NCBI Taxonomy" id="1484109"/>
    <lineage>
        <taxon>Bacteria</taxon>
        <taxon>Pseudomonadati</taxon>
        <taxon>Pseudomonadota</taxon>
        <taxon>Alphaproteobacteria</taxon>
        <taxon>Acetobacterales</taxon>
        <taxon>Acetobacteraceae</taxon>
        <taxon>Lichenicola</taxon>
    </lineage>
</organism>
<keyword evidence="1" id="KW-0378">Hydrolase</keyword>
<keyword evidence="5" id="KW-1185">Reference proteome</keyword>
<dbReference type="EMBL" id="CP053708">
    <property type="protein sequence ID" value="QKE90052.1"/>
    <property type="molecule type" value="Genomic_DNA"/>
</dbReference>
<name>A0A6M8HNZ3_9PROT</name>
<evidence type="ECO:0000256" key="1">
    <source>
        <dbReference type="ARBA" id="ARBA00022801"/>
    </source>
</evidence>
<dbReference type="PROSITE" id="PS51257">
    <property type="entry name" value="PROKAR_LIPOPROTEIN"/>
    <property type="match status" value="1"/>
</dbReference>
<dbReference type="InterPro" id="IPR021109">
    <property type="entry name" value="Peptidase_aspartic_dom_sf"/>
</dbReference>
<evidence type="ECO:0000256" key="2">
    <source>
        <dbReference type="SAM" id="SignalP"/>
    </source>
</evidence>
<dbReference type="Pfam" id="PF13650">
    <property type="entry name" value="Asp_protease_2"/>
    <property type="match status" value="2"/>
</dbReference>
<feature type="domain" description="Peptidase A2" evidence="3">
    <location>
        <begin position="200"/>
        <end position="280"/>
    </location>
</feature>
<dbReference type="InterPro" id="IPR034122">
    <property type="entry name" value="Retropepsin-like_bacterial"/>
</dbReference>
<evidence type="ECO:0000313" key="5">
    <source>
        <dbReference type="Proteomes" id="UP000500767"/>
    </source>
</evidence>
<evidence type="ECO:0000313" key="4">
    <source>
        <dbReference type="EMBL" id="QKE90052.1"/>
    </source>
</evidence>
<dbReference type="Gene3D" id="2.40.70.10">
    <property type="entry name" value="Acid Proteases"/>
    <property type="match status" value="2"/>
</dbReference>
<dbReference type="CDD" id="cd05483">
    <property type="entry name" value="retropepsin_like_bacteria"/>
    <property type="match status" value="1"/>
</dbReference>
<reference evidence="4 5" key="1">
    <citation type="journal article" date="2014" name="World J. Microbiol. Biotechnol.">
        <title>Biodiversity and physiological characteristics of Antarctic and Arctic lichens-associated bacteria.</title>
        <authorList>
            <person name="Lee Y.M."/>
            <person name="Kim E.H."/>
            <person name="Lee H.K."/>
            <person name="Hong S.G."/>
        </authorList>
    </citation>
    <scope>NUCLEOTIDE SEQUENCE [LARGE SCALE GENOMIC DNA]</scope>
    <source>
        <strain evidence="4 5">PAMC 26569</strain>
    </source>
</reference>
<proteinExistence type="predicted"/>
<feature type="signal peptide" evidence="2">
    <location>
        <begin position="1"/>
        <end position="22"/>
    </location>
</feature>
<protein>
    <recommendedName>
        <fullName evidence="3">Peptidase A2 domain-containing protein</fullName>
    </recommendedName>
</protein>
<accession>A0A6M8HNZ3</accession>
<feature type="chain" id="PRO_5026897438" description="Peptidase A2 domain-containing protein" evidence="2">
    <location>
        <begin position="23"/>
        <end position="304"/>
    </location>
</feature>
<evidence type="ECO:0000259" key="3">
    <source>
        <dbReference type="PROSITE" id="PS50175"/>
    </source>
</evidence>
<dbReference type="GO" id="GO:0004190">
    <property type="term" value="F:aspartic-type endopeptidase activity"/>
    <property type="evidence" value="ECO:0007669"/>
    <property type="project" value="InterPro"/>
</dbReference>
<dbReference type="Proteomes" id="UP000500767">
    <property type="component" value="Chromosome"/>
</dbReference>
<dbReference type="InterPro" id="IPR001995">
    <property type="entry name" value="Peptidase_A2_cat"/>
</dbReference>
<keyword evidence="2" id="KW-0732">Signal</keyword>
<dbReference type="GO" id="GO:0006508">
    <property type="term" value="P:proteolysis"/>
    <property type="evidence" value="ECO:0007669"/>
    <property type="project" value="InterPro"/>
</dbReference>
<sequence length="304" mass="31843">MPGLRMVCLVLLPLLAAGCAGSGDGSAGCVMREVAELPVLNQAGVPIVRAAINGTPVAFIVDTGARASIIGRTSADALRLPVSFENHHVIIGIGGATFAPDATVDRLSLGDGAARNVTFITAGEFGQQSDGLPVVGLFGGDFLANYDVELDLPAHRIGLYDEQHCGTHFRPWADAFYEQKFSLNNATEIDLDASLDGRAITLQLDSGAQHTVLDLAAGVTGGARSGAMAGDPKSRLIGVDGNPVTGHAHRFGMLSIGPEQFASIRLTVADLPKSLLGSDFLRSHRVWISYPHEMLYIHRAAPGG</sequence>
<dbReference type="KEGG" id="lck:HN018_08310"/>
<dbReference type="AlphaFoldDB" id="A0A6M8HNZ3"/>
<dbReference type="RefSeq" id="WP_172443468.1">
    <property type="nucleotide sequence ID" value="NZ_CP053708.1"/>
</dbReference>
<dbReference type="PROSITE" id="PS50175">
    <property type="entry name" value="ASP_PROT_RETROV"/>
    <property type="match status" value="2"/>
</dbReference>
<feature type="domain" description="Peptidase A2" evidence="3">
    <location>
        <begin position="57"/>
        <end position="142"/>
    </location>
</feature>
<dbReference type="SUPFAM" id="SSF50630">
    <property type="entry name" value="Acid proteases"/>
    <property type="match status" value="2"/>
</dbReference>
<gene>
    <name evidence="4" type="ORF">HN018_08310</name>
</gene>